<accession>A0ABQ8WD64</accession>
<dbReference type="EMBL" id="JAPVEB010000004">
    <property type="protein sequence ID" value="KAJ5264586.1"/>
    <property type="molecule type" value="Genomic_DNA"/>
</dbReference>
<name>A0ABQ8WD64_PENCH</name>
<feature type="region of interest" description="Disordered" evidence="1">
    <location>
        <begin position="1"/>
        <end position="20"/>
    </location>
</feature>
<keyword evidence="3" id="KW-1185">Reference proteome</keyword>
<evidence type="ECO:0000256" key="1">
    <source>
        <dbReference type="SAM" id="MobiDB-lite"/>
    </source>
</evidence>
<comment type="caution">
    <text evidence="2">The sequence shown here is derived from an EMBL/GenBank/DDBJ whole genome shotgun (WGS) entry which is preliminary data.</text>
</comment>
<reference evidence="2 3" key="1">
    <citation type="journal article" date="2023" name="IMA Fungus">
        <title>Comparative genomic study of the Penicillium genus elucidates a diverse pangenome and 15 lateral gene transfer events.</title>
        <authorList>
            <person name="Petersen C."/>
            <person name="Sorensen T."/>
            <person name="Nielsen M.R."/>
            <person name="Sondergaard T.E."/>
            <person name="Sorensen J.L."/>
            <person name="Fitzpatrick D.A."/>
            <person name="Frisvad J.C."/>
            <person name="Nielsen K.L."/>
        </authorList>
    </citation>
    <scope>NUCLEOTIDE SEQUENCE [LARGE SCALE GENOMIC DNA]</scope>
    <source>
        <strain evidence="2 3">IBT 3361</strain>
    </source>
</reference>
<feature type="region of interest" description="Disordered" evidence="1">
    <location>
        <begin position="26"/>
        <end position="62"/>
    </location>
</feature>
<dbReference type="Proteomes" id="UP001220256">
    <property type="component" value="Unassembled WGS sequence"/>
</dbReference>
<protein>
    <submittedName>
        <fullName evidence="2">Uncharacterized protein</fullName>
    </submittedName>
</protein>
<feature type="compositionally biased region" description="Low complexity" evidence="1">
    <location>
        <begin position="35"/>
        <end position="46"/>
    </location>
</feature>
<dbReference type="InterPro" id="IPR036890">
    <property type="entry name" value="HATPase_C_sf"/>
</dbReference>
<evidence type="ECO:0000313" key="2">
    <source>
        <dbReference type="EMBL" id="KAJ5264586.1"/>
    </source>
</evidence>
<organism evidence="2 3">
    <name type="scientific">Penicillium chrysogenum</name>
    <name type="common">Penicillium notatum</name>
    <dbReference type="NCBI Taxonomy" id="5076"/>
    <lineage>
        <taxon>Eukaryota</taxon>
        <taxon>Fungi</taxon>
        <taxon>Dikarya</taxon>
        <taxon>Ascomycota</taxon>
        <taxon>Pezizomycotina</taxon>
        <taxon>Eurotiomycetes</taxon>
        <taxon>Eurotiomycetidae</taxon>
        <taxon>Eurotiales</taxon>
        <taxon>Aspergillaceae</taxon>
        <taxon>Penicillium</taxon>
        <taxon>Penicillium chrysogenum species complex</taxon>
    </lineage>
</organism>
<dbReference type="SUPFAM" id="SSF55874">
    <property type="entry name" value="ATPase domain of HSP90 chaperone/DNA topoisomerase II/histidine kinase"/>
    <property type="match status" value="1"/>
</dbReference>
<proteinExistence type="predicted"/>
<gene>
    <name evidence="2" type="ORF">N7505_007379</name>
</gene>
<evidence type="ECO:0000313" key="3">
    <source>
        <dbReference type="Proteomes" id="UP001220256"/>
    </source>
</evidence>
<sequence>MSSWMRCSRRSPSPYSPDIAFILTPTRRPPALTDSSPRSAGPASASDQVGARASQPDTTWDFDTHPAAWRRILMNVLGNALRYTPSGYIYVGLASYQSCASRS</sequence>